<feature type="compositionally biased region" description="Basic residues" evidence="1">
    <location>
        <begin position="72"/>
        <end position="91"/>
    </location>
</feature>
<evidence type="ECO:0000313" key="4">
    <source>
        <dbReference type="Proteomes" id="UP000030755"/>
    </source>
</evidence>
<dbReference type="HOGENOM" id="CLU_2428302_0_0_1"/>
<dbReference type="EMBL" id="KE560926">
    <property type="protein sequence ID" value="EPZ34691.1"/>
    <property type="molecule type" value="Genomic_DNA"/>
</dbReference>
<proteinExistence type="predicted"/>
<dbReference type="OrthoDB" id="4087970at2759"/>
<evidence type="ECO:0000256" key="1">
    <source>
        <dbReference type="SAM" id="MobiDB-lite"/>
    </source>
</evidence>
<dbReference type="AlphaFoldDB" id="A0A075B163"/>
<protein>
    <recommendedName>
        <fullName evidence="2">DUF2423 domain-containing protein</fullName>
    </recommendedName>
</protein>
<name>A0A075B163_ROZAC</name>
<sequence length="91" mass="10619">MAKSIRSKRQKSFRTTKRNGFFKQVEEERLKKCIEADSVALPVPTEDTEMSVQPEIKDQEMKDKTTNDTKKSSLKNKKKSKKSKKKPQLLF</sequence>
<feature type="compositionally biased region" description="Basic and acidic residues" evidence="1">
    <location>
        <begin position="55"/>
        <end position="71"/>
    </location>
</feature>
<reference evidence="3 4" key="1">
    <citation type="journal article" date="2013" name="Curr. Biol.">
        <title>Shared signatures of parasitism and phylogenomics unite Cryptomycota and microsporidia.</title>
        <authorList>
            <person name="James T.Y."/>
            <person name="Pelin A."/>
            <person name="Bonen L."/>
            <person name="Ahrendt S."/>
            <person name="Sain D."/>
            <person name="Corradi N."/>
            <person name="Stajich J.E."/>
        </authorList>
    </citation>
    <scope>NUCLEOTIDE SEQUENCE [LARGE SCALE GENOMIC DNA]</scope>
    <source>
        <strain evidence="3 4">CSF55</strain>
    </source>
</reference>
<keyword evidence="4" id="KW-1185">Reference proteome</keyword>
<evidence type="ECO:0000313" key="3">
    <source>
        <dbReference type="EMBL" id="EPZ34691.1"/>
    </source>
</evidence>
<organism evidence="3 4">
    <name type="scientific">Rozella allomycis (strain CSF55)</name>
    <dbReference type="NCBI Taxonomy" id="988480"/>
    <lineage>
        <taxon>Eukaryota</taxon>
        <taxon>Fungi</taxon>
        <taxon>Fungi incertae sedis</taxon>
        <taxon>Cryptomycota</taxon>
        <taxon>Cryptomycota incertae sedis</taxon>
        <taxon>Rozella</taxon>
    </lineage>
</organism>
<gene>
    <name evidence="3" type="ORF">O9G_002755</name>
</gene>
<dbReference type="Proteomes" id="UP000030755">
    <property type="component" value="Unassembled WGS sequence"/>
</dbReference>
<feature type="region of interest" description="Disordered" evidence="1">
    <location>
        <begin position="1"/>
        <end position="21"/>
    </location>
</feature>
<dbReference type="Pfam" id="PF10338">
    <property type="entry name" value="YBL028C_N"/>
    <property type="match status" value="1"/>
</dbReference>
<feature type="domain" description="DUF2423" evidence="2">
    <location>
        <begin position="1"/>
        <end position="32"/>
    </location>
</feature>
<feature type="region of interest" description="Disordered" evidence="1">
    <location>
        <begin position="39"/>
        <end position="91"/>
    </location>
</feature>
<evidence type="ECO:0000259" key="2">
    <source>
        <dbReference type="Pfam" id="PF10338"/>
    </source>
</evidence>
<accession>A0A075B163</accession>
<dbReference type="InterPro" id="IPR019434">
    <property type="entry name" value="DUF2423"/>
</dbReference>
<feature type="compositionally biased region" description="Basic residues" evidence="1">
    <location>
        <begin position="1"/>
        <end position="17"/>
    </location>
</feature>